<organism evidence="1 2">
    <name type="scientific">Halotalea alkalilenta</name>
    <dbReference type="NCBI Taxonomy" id="376489"/>
    <lineage>
        <taxon>Bacteria</taxon>
        <taxon>Pseudomonadati</taxon>
        <taxon>Pseudomonadota</taxon>
        <taxon>Gammaproteobacteria</taxon>
        <taxon>Oceanospirillales</taxon>
        <taxon>Halomonadaceae</taxon>
        <taxon>Halotalea</taxon>
    </lineage>
</organism>
<evidence type="ECO:0000313" key="2">
    <source>
        <dbReference type="Proteomes" id="UP000077875"/>
    </source>
</evidence>
<dbReference type="AlphaFoldDB" id="A0A172YJC6"/>
<name>A0A172YJC6_9GAMM</name>
<dbReference type="Proteomes" id="UP000077875">
    <property type="component" value="Chromosome"/>
</dbReference>
<accession>A0A172YJC6</accession>
<gene>
    <name evidence="1" type="ORF">A5892_19115</name>
</gene>
<proteinExistence type="predicted"/>
<keyword evidence="2" id="KW-1185">Reference proteome</keyword>
<dbReference type="EMBL" id="CP015243">
    <property type="protein sequence ID" value="ANF59304.1"/>
    <property type="molecule type" value="Genomic_DNA"/>
</dbReference>
<dbReference type="InterPro" id="IPR049708">
    <property type="entry name" value="PP0621-like"/>
</dbReference>
<dbReference type="STRING" id="376489.A5892_19115"/>
<dbReference type="KEGG" id="haa:A5892_19115"/>
<evidence type="ECO:0000313" key="1">
    <source>
        <dbReference type="EMBL" id="ANF59304.1"/>
    </source>
</evidence>
<sequence length="80" mass="9265">MLRLLILAALIYLLYRCYRHYRRLQSRAETKAPRSIASIRCSHCGLHLPASEAVRAADASHHYYCNSEHARLGPKPPRRH</sequence>
<protein>
    <submittedName>
        <fullName evidence="1">Uncharacterized protein</fullName>
    </submittedName>
</protein>
<dbReference type="NCBIfam" id="NF041023">
    <property type="entry name" value="PP0621_fam"/>
    <property type="match status" value="1"/>
</dbReference>
<dbReference type="RefSeq" id="WP_064124136.1">
    <property type="nucleotide sequence ID" value="NZ_CP015243.1"/>
</dbReference>
<reference evidence="1 2" key="1">
    <citation type="submission" date="2016-04" db="EMBL/GenBank/DDBJ databases">
        <title>Complete Genome Sequence of Halotalea alkalilenta IHB B 13600.</title>
        <authorList>
            <person name="Swarnkar M.K."/>
            <person name="Sharma A."/>
            <person name="Kaushal K."/>
            <person name="Soni R."/>
            <person name="Rana S."/>
            <person name="Singh A.K."/>
            <person name="Gulati A."/>
        </authorList>
    </citation>
    <scope>NUCLEOTIDE SEQUENCE [LARGE SCALE GENOMIC DNA]</scope>
    <source>
        <strain evidence="1 2">IHB B 13600</strain>
    </source>
</reference>